<comment type="caution">
    <text evidence="2">The sequence shown here is derived from an EMBL/GenBank/DDBJ whole genome shotgun (WGS) entry which is preliminary data.</text>
</comment>
<evidence type="ECO:0000256" key="1">
    <source>
        <dbReference type="SAM" id="SignalP"/>
    </source>
</evidence>
<feature type="signal peptide" evidence="1">
    <location>
        <begin position="1"/>
        <end position="21"/>
    </location>
</feature>
<evidence type="ECO:0000313" key="2">
    <source>
        <dbReference type="EMBL" id="MEF2292095.1"/>
    </source>
</evidence>
<dbReference type="PANTHER" id="PTHR43649:SF12">
    <property type="entry name" value="DIACETYLCHITOBIOSE BINDING PROTEIN DASA"/>
    <property type="match status" value="1"/>
</dbReference>
<keyword evidence="1" id="KW-0732">Signal</keyword>
<protein>
    <submittedName>
        <fullName evidence="2">Extracellular solute-binding protein</fullName>
    </submittedName>
</protein>
<dbReference type="SUPFAM" id="SSF53850">
    <property type="entry name" value="Periplasmic binding protein-like II"/>
    <property type="match status" value="1"/>
</dbReference>
<dbReference type="PROSITE" id="PS51257">
    <property type="entry name" value="PROKAR_LIPOPROTEIN"/>
    <property type="match status" value="1"/>
</dbReference>
<dbReference type="PANTHER" id="PTHR43649">
    <property type="entry name" value="ARABINOSE-BINDING PROTEIN-RELATED"/>
    <property type="match status" value="1"/>
</dbReference>
<dbReference type="InterPro" id="IPR050490">
    <property type="entry name" value="Bact_solute-bd_prot1"/>
</dbReference>
<dbReference type="Gene3D" id="3.40.190.10">
    <property type="entry name" value="Periplasmic binding protein-like II"/>
    <property type="match status" value="2"/>
</dbReference>
<dbReference type="Proteomes" id="UP001356080">
    <property type="component" value="Unassembled WGS sequence"/>
</dbReference>
<dbReference type="InterPro" id="IPR006059">
    <property type="entry name" value="SBP"/>
</dbReference>
<proteinExistence type="predicted"/>
<accession>A0ABU7VG94</accession>
<keyword evidence="3" id="KW-1185">Reference proteome</keyword>
<dbReference type="EMBL" id="JAZHPM010000012">
    <property type="protein sequence ID" value="MEF2292095.1"/>
    <property type="molecule type" value="Genomic_DNA"/>
</dbReference>
<dbReference type="Pfam" id="PF01547">
    <property type="entry name" value="SBP_bac_1"/>
    <property type="match status" value="1"/>
</dbReference>
<gene>
    <name evidence="2" type="ORF">V2W34_08720</name>
</gene>
<organism evidence="2 3">
    <name type="scientific">Virgibacillus dokdonensis</name>
    <dbReference type="NCBI Taxonomy" id="302167"/>
    <lineage>
        <taxon>Bacteria</taxon>
        <taxon>Bacillati</taxon>
        <taxon>Bacillota</taxon>
        <taxon>Bacilli</taxon>
        <taxon>Bacillales</taxon>
        <taxon>Bacillaceae</taxon>
        <taxon>Virgibacillus</taxon>
    </lineage>
</organism>
<name>A0ABU7VG94_9BACI</name>
<sequence length="540" mass="60737">MVKRVLMVIVGALLFTFSVSACSKDKEEEIGGSKEAVENLTEEELPIVKEPIELDIFAGKAATTADDWNDVLLLNEYEEMTNVNITWNQVPADGLDEKRNLALASGDLPDAFYAANVSISDIQTYGAQGTFIPLNDLMEEYAPNISKVLDENPDIRKGLTFPDGNIYSVPTVYSPDFLSLLIGAKSWINGDWLEQLGMENPETTEELYAYLKAVKETDLNENGKNDEIPLSSVAEMSRIIHWISGAFGVQNKGQLHTLIDENPATGNIRFFPVSASYKEMLVYLNRLFEEELIEQNIYTLEVDQHLGNAADNLYGAVQFFNPIELYGDDVGGQFIPGNALEGPNRDKMYTGITSPLRSLGNFIITSENENPEATLKWLDYFWSDEGAKMFFMGMKGVTYEETDDGPQLVEEITNNPDGLTLTQALAQYIINPGGNHPVMVTDDYFTGSENALSDKEAAKNLEPHLIEEIWPSFTYTAEENEELSILRTNLEKYVNEMQAAFITGEKDFSEWESYVETVENMNVDKYMEIQKQAYDRYKEN</sequence>
<feature type="chain" id="PRO_5046473396" evidence="1">
    <location>
        <begin position="22"/>
        <end position="540"/>
    </location>
</feature>
<reference evidence="2 3" key="1">
    <citation type="submission" date="2024-01" db="EMBL/GenBank/DDBJ databases">
        <title>Survival strategy associated with biotechnological potential of Virgibacillus dokdonensis T4.6 isolated from salt-fermented shrimp paste.</title>
        <authorList>
            <person name="Doan T.V."/>
            <person name="Quach N.T."/>
            <person name="Phi Q.-T."/>
        </authorList>
    </citation>
    <scope>NUCLEOTIDE SEQUENCE [LARGE SCALE GENOMIC DNA]</scope>
    <source>
        <strain evidence="2 3">T4.6</strain>
    </source>
</reference>
<dbReference type="RefSeq" id="WP_331805314.1">
    <property type="nucleotide sequence ID" value="NZ_JAZHPM010000012.1"/>
</dbReference>
<evidence type="ECO:0000313" key="3">
    <source>
        <dbReference type="Proteomes" id="UP001356080"/>
    </source>
</evidence>